<protein>
    <submittedName>
        <fullName evidence="1">Uncharacterized protein</fullName>
    </submittedName>
</protein>
<reference evidence="1" key="2">
    <citation type="journal article" date="2024" name="Plant">
        <title>Genomic evolution and insights into agronomic trait innovations of Sesamum species.</title>
        <authorList>
            <person name="Miao H."/>
            <person name="Wang L."/>
            <person name="Qu L."/>
            <person name="Liu H."/>
            <person name="Sun Y."/>
            <person name="Le M."/>
            <person name="Wang Q."/>
            <person name="Wei S."/>
            <person name="Zheng Y."/>
            <person name="Lin W."/>
            <person name="Duan Y."/>
            <person name="Cao H."/>
            <person name="Xiong S."/>
            <person name="Wang X."/>
            <person name="Wei L."/>
            <person name="Li C."/>
            <person name="Ma Q."/>
            <person name="Ju M."/>
            <person name="Zhao R."/>
            <person name="Li G."/>
            <person name="Mu C."/>
            <person name="Tian Q."/>
            <person name="Mei H."/>
            <person name="Zhang T."/>
            <person name="Gao T."/>
            <person name="Zhang H."/>
        </authorList>
    </citation>
    <scope>NUCLEOTIDE SEQUENCE</scope>
    <source>
        <strain evidence="1">K16</strain>
    </source>
</reference>
<dbReference type="AlphaFoldDB" id="A0AAE1W028"/>
<dbReference type="EMBL" id="JACGWL010000787">
    <property type="protein sequence ID" value="KAK4381910.1"/>
    <property type="molecule type" value="Genomic_DNA"/>
</dbReference>
<accession>A0AAE1W028</accession>
<keyword evidence="2" id="KW-1185">Reference proteome</keyword>
<dbReference type="PANTHER" id="PTHR35830">
    <property type="entry name" value="OS05G0299200 PROTEIN"/>
    <property type="match status" value="1"/>
</dbReference>
<evidence type="ECO:0000313" key="2">
    <source>
        <dbReference type="Proteomes" id="UP001289374"/>
    </source>
</evidence>
<comment type="caution">
    <text evidence="1">The sequence shown here is derived from an EMBL/GenBank/DDBJ whole genome shotgun (WGS) entry which is preliminary data.</text>
</comment>
<name>A0AAE1W028_9LAMI</name>
<evidence type="ECO:0000313" key="1">
    <source>
        <dbReference type="EMBL" id="KAK4381910.1"/>
    </source>
</evidence>
<organism evidence="1 2">
    <name type="scientific">Sesamum angolense</name>
    <dbReference type="NCBI Taxonomy" id="2727404"/>
    <lineage>
        <taxon>Eukaryota</taxon>
        <taxon>Viridiplantae</taxon>
        <taxon>Streptophyta</taxon>
        <taxon>Embryophyta</taxon>
        <taxon>Tracheophyta</taxon>
        <taxon>Spermatophyta</taxon>
        <taxon>Magnoliopsida</taxon>
        <taxon>eudicotyledons</taxon>
        <taxon>Gunneridae</taxon>
        <taxon>Pentapetalae</taxon>
        <taxon>asterids</taxon>
        <taxon>lamiids</taxon>
        <taxon>Lamiales</taxon>
        <taxon>Pedaliaceae</taxon>
        <taxon>Sesamum</taxon>
    </lineage>
</organism>
<dbReference type="Proteomes" id="UP001289374">
    <property type="component" value="Unassembled WGS sequence"/>
</dbReference>
<sequence>MDRKMSGEDISTNDIVQLRHICKTYGVRTFITTANARDSLYRVSINFVLDYCESISNVSTSIQINGEDVREFIAGLADNIGLESANAARMISAAVAARTRSRILQAWALEVQNKHSEALVELFKVCVIHRIFPPAENSDFVLAVIPLSKNID</sequence>
<gene>
    <name evidence="1" type="ORF">Sango_2923200</name>
</gene>
<reference evidence="1" key="1">
    <citation type="submission" date="2020-06" db="EMBL/GenBank/DDBJ databases">
        <authorList>
            <person name="Li T."/>
            <person name="Hu X."/>
            <person name="Zhang T."/>
            <person name="Song X."/>
            <person name="Zhang H."/>
            <person name="Dai N."/>
            <person name="Sheng W."/>
            <person name="Hou X."/>
            <person name="Wei L."/>
        </authorList>
    </citation>
    <scope>NUCLEOTIDE SEQUENCE</scope>
    <source>
        <strain evidence="1">K16</strain>
        <tissue evidence="1">Leaf</tissue>
    </source>
</reference>
<proteinExistence type="predicted"/>
<dbReference type="PANTHER" id="PTHR35830:SF1">
    <property type="entry name" value="OS05G0299200 PROTEIN"/>
    <property type="match status" value="1"/>
</dbReference>